<dbReference type="GO" id="GO:0004806">
    <property type="term" value="F:triacylglycerol lipase activity"/>
    <property type="evidence" value="ECO:0007669"/>
    <property type="project" value="TreeGrafter"/>
</dbReference>
<evidence type="ECO:0000256" key="1">
    <source>
        <dbReference type="ARBA" id="ARBA00010515"/>
    </source>
</evidence>
<keyword evidence="2 4" id="KW-0378">Hydrolase</keyword>
<comment type="caution">
    <text evidence="4">The sequence shown here is derived from an EMBL/GenBank/DDBJ whole genome shotgun (WGS) entry which is preliminary data.</text>
</comment>
<dbReference type="RefSeq" id="WP_147766521.1">
    <property type="nucleotide sequence ID" value="NZ_VRKQ01000008.1"/>
</dbReference>
<dbReference type="PANTHER" id="PTHR48081:SF30">
    <property type="entry name" value="ACETYL-HYDROLASE LIPR-RELATED"/>
    <property type="match status" value="1"/>
</dbReference>
<dbReference type="Gene3D" id="3.40.50.1820">
    <property type="entry name" value="alpha/beta hydrolase"/>
    <property type="match status" value="1"/>
</dbReference>
<evidence type="ECO:0000256" key="2">
    <source>
        <dbReference type="ARBA" id="ARBA00022801"/>
    </source>
</evidence>
<gene>
    <name evidence="4" type="ORF">FUA22_03910</name>
</gene>
<evidence type="ECO:0000313" key="4">
    <source>
        <dbReference type="EMBL" id="TXG39041.1"/>
    </source>
</evidence>
<keyword evidence="5" id="KW-1185">Reference proteome</keyword>
<dbReference type="InterPro" id="IPR029058">
    <property type="entry name" value="AB_hydrolase_fold"/>
</dbReference>
<dbReference type="AlphaFoldDB" id="A0A5C7GM99"/>
<dbReference type="EMBL" id="VRKQ01000008">
    <property type="protein sequence ID" value="TXG39041.1"/>
    <property type="molecule type" value="Genomic_DNA"/>
</dbReference>
<protein>
    <submittedName>
        <fullName evidence="4">Alpha/beta hydrolase</fullName>
    </submittedName>
</protein>
<dbReference type="InterPro" id="IPR050300">
    <property type="entry name" value="GDXG_lipolytic_enzyme"/>
</dbReference>
<dbReference type="Pfam" id="PF20434">
    <property type="entry name" value="BD-FAE"/>
    <property type="match status" value="1"/>
</dbReference>
<dbReference type="Proteomes" id="UP000321080">
    <property type="component" value="Unassembled WGS sequence"/>
</dbReference>
<name>A0A5C7GM99_9FLAO</name>
<dbReference type="PANTHER" id="PTHR48081">
    <property type="entry name" value="AB HYDROLASE SUPERFAMILY PROTEIN C4A8.06C"/>
    <property type="match status" value="1"/>
</dbReference>
<sequence>MKQKYPYLIILVLLVGVANCQKKKEVRDEFAHELIYKVVNKDTLKLQIYNPVNFDSEKKYPTIVFYFGGGWNGGSIYQFKDQALYFNSRGMIAVLVDYRVKSRHKTTPFESVKDAKSAIRFLKFNAAKYSIDTNRIVASGGSAGGHLAAATSLLEGINETTDDLSVSPKVNALVLFNPVIDNGPNPTAFEYERINRRYKEFSPIHNIKTGAPPTIFFLGSKDKLIPVSTAYEYKNRMETVNSRCEVFIYENQPHGFFNKGRQKEDRCYRETVRETDVFLESLGIIKGKPTI</sequence>
<proteinExistence type="inferred from homology"/>
<reference evidence="4 5" key="1">
    <citation type="submission" date="2019-08" db="EMBL/GenBank/DDBJ databases">
        <title>Seonamhaeicola sediminis sp. nov., isolated from marine sediment.</title>
        <authorList>
            <person name="Cao W.R."/>
        </authorList>
    </citation>
    <scope>NUCLEOTIDE SEQUENCE [LARGE SCALE GENOMIC DNA]</scope>
    <source>
        <strain evidence="4 5">1505</strain>
    </source>
</reference>
<evidence type="ECO:0000259" key="3">
    <source>
        <dbReference type="Pfam" id="PF20434"/>
    </source>
</evidence>
<feature type="domain" description="BD-FAE-like" evidence="3">
    <location>
        <begin position="46"/>
        <end position="235"/>
    </location>
</feature>
<organism evidence="4 5">
    <name type="scientific">Seonamhaeicola maritimus</name>
    <dbReference type="NCBI Taxonomy" id="2591822"/>
    <lineage>
        <taxon>Bacteria</taxon>
        <taxon>Pseudomonadati</taxon>
        <taxon>Bacteroidota</taxon>
        <taxon>Flavobacteriia</taxon>
        <taxon>Flavobacteriales</taxon>
        <taxon>Flavobacteriaceae</taxon>
    </lineage>
</organism>
<dbReference type="OrthoDB" id="9796689at2"/>
<dbReference type="SUPFAM" id="SSF53474">
    <property type="entry name" value="alpha/beta-Hydrolases"/>
    <property type="match status" value="1"/>
</dbReference>
<evidence type="ECO:0000313" key="5">
    <source>
        <dbReference type="Proteomes" id="UP000321080"/>
    </source>
</evidence>
<dbReference type="InterPro" id="IPR049492">
    <property type="entry name" value="BD-FAE-like_dom"/>
</dbReference>
<comment type="similarity">
    <text evidence="1">Belongs to the 'GDXG' lipolytic enzyme family.</text>
</comment>
<accession>A0A5C7GM99</accession>